<dbReference type="InterPro" id="IPR013088">
    <property type="entry name" value="Znf_NHR/GATA"/>
</dbReference>
<dbReference type="EMBL" id="ML014113">
    <property type="protein sequence ID" value="RKP04128.1"/>
    <property type="molecule type" value="Genomic_DNA"/>
</dbReference>
<feature type="region of interest" description="Disordered" evidence="7">
    <location>
        <begin position="590"/>
        <end position="666"/>
    </location>
</feature>
<feature type="compositionally biased region" description="Low complexity" evidence="7">
    <location>
        <begin position="457"/>
        <end position="494"/>
    </location>
</feature>
<evidence type="ECO:0000256" key="2">
    <source>
        <dbReference type="ARBA" id="ARBA00022771"/>
    </source>
</evidence>
<dbReference type="GO" id="GO:0043565">
    <property type="term" value="F:sequence-specific DNA binding"/>
    <property type="evidence" value="ECO:0007669"/>
    <property type="project" value="InterPro"/>
</dbReference>
<evidence type="ECO:0000256" key="5">
    <source>
        <dbReference type="ARBA" id="ARBA00023163"/>
    </source>
</evidence>
<evidence type="ECO:0000256" key="3">
    <source>
        <dbReference type="ARBA" id="ARBA00022833"/>
    </source>
</evidence>
<keyword evidence="5" id="KW-0804">Transcription</keyword>
<dbReference type="AlphaFoldDB" id="A0A4P9XF13"/>
<keyword evidence="3" id="KW-0862">Zinc</keyword>
<feature type="compositionally biased region" description="Polar residues" evidence="7">
    <location>
        <begin position="344"/>
        <end position="361"/>
    </location>
</feature>
<evidence type="ECO:0000259" key="8">
    <source>
        <dbReference type="PROSITE" id="PS50114"/>
    </source>
</evidence>
<keyword evidence="1" id="KW-0479">Metal-binding</keyword>
<feature type="compositionally biased region" description="Low complexity" evidence="7">
    <location>
        <begin position="365"/>
        <end position="405"/>
    </location>
</feature>
<dbReference type="Pfam" id="PF00320">
    <property type="entry name" value="GATA"/>
    <property type="match status" value="1"/>
</dbReference>
<feature type="compositionally biased region" description="Low complexity" evidence="7">
    <location>
        <begin position="634"/>
        <end position="649"/>
    </location>
</feature>
<keyword evidence="2 6" id="KW-0863">Zinc-finger</keyword>
<evidence type="ECO:0000256" key="7">
    <source>
        <dbReference type="SAM" id="MobiDB-lite"/>
    </source>
</evidence>
<evidence type="ECO:0000256" key="1">
    <source>
        <dbReference type="ARBA" id="ARBA00022723"/>
    </source>
</evidence>
<dbReference type="GO" id="GO:0008270">
    <property type="term" value="F:zinc ion binding"/>
    <property type="evidence" value="ECO:0007669"/>
    <property type="project" value="UniProtKB-KW"/>
</dbReference>
<proteinExistence type="predicted"/>
<feature type="domain" description="GATA-type" evidence="8">
    <location>
        <begin position="676"/>
        <end position="703"/>
    </location>
</feature>
<evidence type="ECO:0000313" key="10">
    <source>
        <dbReference type="Proteomes" id="UP000274922"/>
    </source>
</evidence>
<feature type="region of interest" description="Disordered" evidence="7">
    <location>
        <begin position="456"/>
        <end position="530"/>
    </location>
</feature>
<accession>A0A4P9XF13</accession>
<evidence type="ECO:0000256" key="6">
    <source>
        <dbReference type="PROSITE-ProRule" id="PRU00094"/>
    </source>
</evidence>
<feature type="compositionally biased region" description="Low complexity" evidence="7">
    <location>
        <begin position="49"/>
        <end position="66"/>
    </location>
</feature>
<dbReference type="PROSITE" id="PS00344">
    <property type="entry name" value="GATA_ZN_FINGER_1"/>
    <property type="match status" value="1"/>
</dbReference>
<dbReference type="Gene3D" id="3.30.50.10">
    <property type="entry name" value="Erythroid Transcription Factor GATA-1, subunit A"/>
    <property type="match status" value="1"/>
</dbReference>
<keyword evidence="4" id="KW-0805">Transcription regulation</keyword>
<feature type="compositionally biased region" description="Low complexity" evidence="7">
    <location>
        <begin position="288"/>
        <end position="313"/>
    </location>
</feature>
<evidence type="ECO:0000256" key="4">
    <source>
        <dbReference type="ARBA" id="ARBA00023015"/>
    </source>
</evidence>
<name>A0A4P9XF13_9FUNG</name>
<protein>
    <recommendedName>
        <fullName evidence="8">GATA-type domain-containing protein</fullName>
    </recommendedName>
</protein>
<feature type="compositionally biased region" description="Low complexity" evidence="7">
    <location>
        <begin position="502"/>
        <end position="511"/>
    </location>
</feature>
<dbReference type="SMART" id="SM00401">
    <property type="entry name" value="ZnF_GATA"/>
    <property type="match status" value="1"/>
</dbReference>
<reference evidence="10" key="1">
    <citation type="journal article" date="2018" name="Nat. Microbiol.">
        <title>Leveraging single-cell genomics to expand the fungal tree of life.</title>
        <authorList>
            <person name="Ahrendt S.R."/>
            <person name="Quandt C.A."/>
            <person name="Ciobanu D."/>
            <person name="Clum A."/>
            <person name="Salamov A."/>
            <person name="Andreopoulos B."/>
            <person name="Cheng J.F."/>
            <person name="Woyke T."/>
            <person name="Pelin A."/>
            <person name="Henrissat B."/>
            <person name="Reynolds N.K."/>
            <person name="Benny G.L."/>
            <person name="Smith M.E."/>
            <person name="James T.Y."/>
            <person name="Grigoriev I.V."/>
        </authorList>
    </citation>
    <scope>NUCLEOTIDE SEQUENCE [LARGE SCALE GENOMIC DNA]</scope>
    <source>
        <strain evidence="10">ATCC 52028</strain>
    </source>
</reference>
<feature type="compositionally biased region" description="Gly residues" evidence="7">
    <location>
        <begin position="608"/>
        <end position="633"/>
    </location>
</feature>
<dbReference type="CDD" id="cd00202">
    <property type="entry name" value="ZnF_GATA"/>
    <property type="match status" value="1"/>
</dbReference>
<keyword evidence="10" id="KW-1185">Reference proteome</keyword>
<sequence length="744" mass="75759">MPTVTARHGRRRAPPQSPSAIKAMRGITFQFKIQPMTAKPRPATPSPLTSGAPAAVATPAAASTPTTITTTPAGTAAAAETSSAALLTVDTAAHAPVSAGLGGAVIVSALASPASSSQDTAVDLTVRAAAVAAGLAPISPASSEALLPSKMDAYASAAGMGASVATVHGTPTPAPTPSPDPLGEGVSLGMGMALATLEAPTSAASGLPSRCVTPVANAVAMPMPTAVGARAAFMNAHHGFHQTPTPAATPLHTAGHPLEPVKETMELTPAVITPARSLADGDGDGDDTMTMSSIDDTAPSSGSSSCPASPGSAETSHPRLTPDRSMTQTPCQLDDESHAEAHEASSTTCSTVSLPSQTTPQMPLAGSAASAAPAQTTATSDAGDAEASSTPPATPSASKPPAAPTSRWDLDVEIIDITSRVLYRRLYPSPHSAEAAAARTKHHLHPYAATASRVPRSLAAAHQNANASTASSSSTARRLFSDSPASHGHPSSSAYHHHGHSSHPASSTSSSHGDRHYAHPATPYYPQPHSIGITGSSARLAERLSSRLHIEAARFYAVAERKRPRSYDEFGPPYIPPYVPAMPLSPAYPPHVPVSQPAKKPRKYPSSSGGGGGGGSVSGNHSSGGGSVSGSGAGFPAAGATTPTGASAVLFGDNTGSGSDTDRRPVRMQTTTKGICLNCDTRKTGQWRKGPWGPRTMCNACGLEWSKRIKAESIRKGVSIQEMERRLTRERLERDAANGIVVNR</sequence>
<dbReference type="PROSITE" id="PS50114">
    <property type="entry name" value="GATA_ZN_FINGER_2"/>
    <property type="match status" value="1"/>
</dbReference>
<dbReference type="Proteomes" id="UP000274922">
    <property type="component" value="Unassembled WGS sequence"/>
</dbReference>
<feature type="region of interest" description="Disordered" evidence="7">
    <location>
        <begin position="274"/>
        <end position="405"/>
    </location>
</feature>
<feature type="region of interest" description="Disordered" evidence="7">
    <location>
        <begin position="36"/>
        <end position="66"/>
    </location>
</feature>
<dbReference type="InterPro" id="IPR000679">
    <property type="entry name" value="Znf_GATA"/>
</dbReference>
<evidence type="ECO:0000313" key="9">
    <source>
        <dbReference type="EMBL" id="RKP04128.1"/>
    </source>
</evidence>
<dbReference type="STRING" id="1555241.A0A4P9XF13"/>
<dbReference type="OrthoDB" id="2162994at2759"/>
<gene>
    <name evidence="9" type="ORF">CXG81DRAFT_23236</name>
</gene>
<dbReference type="PANTHER" id="PTHR47172">
    <property type="entry name" value="OS01G0976800 PROTEIN"/>
    <property type="match status" value="1"/>
</dbReference>
<dbReference type="SUPFAM" id="SSF57716">
    <property type="entry name" value="Glucocorticoid receptor-like (DNA-binding domain)"/>
    <property type="match status" value="1"/>
</dbReference>
<organism evidence="9 10">
    <name type="scientific">Caulochytrium protostelioides</name>
    <dbReference type="NCBI Taxonomy" id="1555241"/>
    <lineage>
        <taxon>Eukaryota</taxon>
        <taxon>Fungi</taxon>
        <taxon>Fungi incertae sedis</taxon>
        <taxon>Chytridiomycota</taxon>
        <taxon>Chytridiomycota incertae sedis</taxon>
        <taxon>Chytridiomycetes</taxon>
        <taxon>Caulochytriales</taxon>
        <taxon>Caulochytriaceae</taxon>
        <taxon>Caulochytrium</taxon>
    </lineage>
</organism>
<dbReference type="GO" id="GO:0006355">
    <property type="term" value="P:regulation of DNA-templated transcription"/>
    <property type="evidence" value="ECO:0007669"/>
    <property type="project" value="InterPro"/>
</dbReference>
<dbReference type="PANTHER" id="PTHR47172:SF24">
    <property type="entry name" value="GATA ZINC FINGER DOMAIN-CONTAINING PROTEIN 14-RELATED"/>
    <property type="match status" value="1"/>
</dbReference>